<dbReference type="EMBL" id="BK032833">
    <property type="protein sequence ID" value="DAF63173.1"/>
    <property type="molecule type" value="Genomic_DNA"/>
</dbReference>
<keyword evidence="1" id="KW-0378">Hydrolase</keyword>
<sequence length="139" mass="16134">MELERKSIDEMTKAELKRELDGLRCEYDTLKVKDDIIKILDRMPTSIELEEIRKYAEKVYQKSIDKNWYFLNGVHDNICNMVDNLLETGDYSTLNYLNCFVYGKLLDENPTATEGVKTMTGDMEKLLLKHLMAERGGVA</sequence>
<dbReference type="GO" id="GO:0004519">
    <property type="term" value="F:endonuclease activity"/>
    <property type="evidence" value="ECO:0007669"/>
    <property type="project" value="UniProtKB-KW"/>
</dbReference>
<keyword evidence="1" id="KW-0540">Nuclease</keyword>
<proteinExistence type="predicted"/>
<protein>
    <submittedName>
        <fullName evidence="1">Recombination endonuclease VII</fullName>
    </submittedName>
</protein>
<name>A0A8S5TIR2_9CAUD</name>
<organism evidence="1">
    <name type="scientific">Siphoviridae sp. ct7yc1</name>
    <dbReference type="NCBI Taxonomy" id="2827788"/>
    <lineage>
        <taxon>Viruses</taxon>
        <taxon>Duplodnaviria</taxon>
        <taxon>Heunggongvirae</taxon>
        <taxon>Uroviricota</taxon>
        <taxon>Caudoviricetes</taxon>
    </lineage>
</organism>
<evidence type="ECO:0000313" key="1">
    <source>
        <dbReference type="EMBL" id="DAF63173.1"/>
    </source>
</evidence>
<reference evidence="1" key="1">
    <citation type="journal article" date="2021" name="Proc. Natl. Acad. Sci. U.S.A.">
        <title>A Catalog of Tens of Thousands of Viruses from Human Metagenomes Reveals Hidden Associations with Chronic Diseases.</title>
        <authorList>
            <person name="Tisza M.J."/>
            <person name="Buck C.B."/>
        </authorList>
    </citation>
    <scope>NUCLEOTIDE SEQUENCE</scope>
    <source>
        <strain evidence="1">Ct7yc1</strain>
    </source>
</reference>
<accession>A0A8S5TIR2</accession>
<keyword evidence="1" id="KW-0255">Endonuclease</keyword>